<dbReference type="KEGG" id="moc:BB934_11870"/>
<keyword evidence="6 8" id="KW-0472">Membrane</keyword>
<evidence type="ECO:0000256" key="6">
    <source>
        <dbReference type="ARBA" id="ARBA00023136"/>
    </source>
</evidence>
<dbReference type="PANTHER" id="PTHR22926">
    <property type="entry name" value="PHOSPHO-N-ACETYLMURAMOYL-PENTAPEPTIDE-TRANSFERASE"/>
    <property type="match status" value="1"/>
</dbReference>
<evidence type="ECO:0000256" key="8">
    <source>
        <dbReference type="SAM" id="Phobius"/>
    </source>
</evidence>
<feature type="transmembrane region" description="Helical" evidence="8">
    <location>
        <begin position="230"/>
        <end position="255"/>
    </location>
</feature>
<dbReference type="EMBL" id="CP016616">
    <property type="protein sequence ID" value="ANY81757.1"/>
    <property type="molecule type" value="Genomic_DNA"/>
</dbReference>
<dbReference type="GO" id="GO:0009103">
    <property type="term" value="P:lipopolysaccharide biosynthetic process"/>
    <property type="evidence" value="ECO:0007669"/>
    <property type="project" value="TreeGrafter"/>
</dbReference>
<feature type="transmembrane region" description="Helical" evidence="8">
    <location>
        <begin position="72"/>
        <end position="92"/>
    </location>
</feature>
<comment type="subcellular location">
    <subcellularLocation>
        <location evidence="1">Cell membrane</location>
        <topology evidence="1">Multi-pass membrane protein</topology>
    </subcellularLocation>
</comment>
<dbReference type="GO" id="GO:0046872">
    <property type="term" value="F:metal ion binding"/>
    <property type="evidence" value="ECO:0007669"/>
    <property type="project" value="UniProtKB-KW"/>
</dbReference>
<keyword evidence="4 8" id="KW-0812">Transmembrane</keyword>
<keyword evidence="2" id="KW-1003">Cell membrane</keyword>
<sequence length="336" mass="35305">MIFSAILPAAGLLAATLIVALKPLLVRYALARPNARSSHRIPTPQGGGIAVVGAALIAMALAFTILDLPHHFLRAFVIVAAASILLSVVGAVDDIRPLPASLRLILQIGAVAAIVTTSGLRVLPDSFPLVVEQAFLILGGVWFVNLVNFMDGLDWITVAEMVPVTGAIAMLGLVAGTPILVGLVALALCGALLGFAPFNKPVARLFLGDVGSLPIGLLVGWMLLQLAGTGALTAAILLPLYYLMDATITLLRRLARREKVWEAHRSHFYQKATDNGFSALEVSAHVFGLNLALAGLAAMTLLWPSAAVQIAALTAGLVLVGLVLRRFARSHPEIVR</sequence>
<dbReference type="GO" id="GO:0044038">
    <property type="term" value="P:cell wall macromolecule biosynthetic process"/>
    <property type="evidence" value="ECO:0007669"/>
    <property type="project" value="TreeGrafter"/>
</dbReference>
<accession>A0A1B2EP53</accession>
<feature type="transmembrane region" description="Helical" evidence="8">
    <location>
        <begin position="276"/>
        <end position="300"/>
    </location>
</feature>
<feature type="transmembrane region" description="Helical" evidence="8">
    <location>
        <begin position="129"/>
        <end position="148"/>
    </location>
</feature>
<dbReference type="AlphaFoldDB" id="A0A1B2EP53"/>
<dbReference type="PANTHER" id="PTHR22926:SF3">
    <property type="entry name" value="UNDECAPRENYL-PHOSPHATE ALPHA-N-ACETYLGLUCOSAMINYL 1-PHOSPHATE TRANSFERASE"/>
    <property type="match status" value="1"/>
</dbReference>
<evidence type="ECO:0000256" key="4">
    <source>
        <dbReference type="ARBA" id="ARBA00022692"/>
    </source>
</evidence>
<dbReference type="Pfam" id="PF00953">
    <property type="entry name" value="Glycos_transf_4"/>
    <property type="match status" value="1"/>
</dbReference>
<feature type="transmembrane region" description="Helical" evidence="8">
    <location>
        <begin position="104"/>
        <end position="123"/>
    </location>
</feature>
<keyword evidence="5 8" id="KW-1133">Transmembrane helix</keyword>
<evidence type="ECO:0000256" key="7">
    <source>
        <dbReference type="PIRSR" id="PIRSR600715-1"/>
    </source>
</evidence>
<dbReference type="GO" id="GO:0016780">
    <property type="term" value="F:phosphotransferase activity, for other substituted phosphate groups"/>
    <property type="evidence" value="ECO:0007669"/>
    <property type="project" value="InterPro"/>
</dbReference>
<name>A0A1B2EP53_9HYPH</name>
<gene>
    <name evidence="9" type="ORF">BB934_11870</name>
</gene>
<dbReference type="GO" id="GO:0005886">
    <property type="term" value="C:plasma membrane"/>
    <property type="evidence" value="ECO:0007669"/>
    <property type="project" value="UniProtKB-SubCell"/>
</dbReference>
<dbReference type="InterPro" id="IPR000715">
    <property type="entry name" value="Glycosyl_transferase_4"/>
</dbReference>
<dbReference type="CDD" id="cd06854">
    <property type="entry name" value="GT_WbpL_WbcO_like"/>
    <property type="match status" value="1"/>
</dbReference>
<comment type="cofactor">
    <cofactor evidence="7">
        <name>Mg(2+)</name>
        <dbReference type="ChEBI" id="CHEBI:18420"/>
    </cofactor>
</comment>
<organism evidence="9">
    <name type="scientific">Microvirga ossetica</name>
    <dbReference type="NCBI Taxonomy" id="1882682"/>
    <lineage>
        <taxon>Bacteria</taxon>
        <taxon>Pseudomonadati</taxon>
        <taxon>Pseudomonadota</taxon>
        <taxon>Alphaproteobacteria</taxon>
        <taxon>Hyphomicrobiales</taxon>
        <taxon>Methylobacteriaceae</taxon>
        <taxon>Microvirga</taxon>
    </lineage>
</organism>
<reference evidence="9" key="1">
    <citation type="submission" date="2016-07" db="EMBL/GenBank/DDBJ databases">
        <title>Microvirga ossetica sp. nov. a new species of rhizobia isolated from root nodules of the legume species Vicia alpestris Steven originated from North Ossetia region in the Caucasus.</title>
        <authorList>
            <person name="Safronova V.I."/>
            <person name="Kuznetsova I.G."/>
            <person name="Sazanova A.L."/>
            <person name="Belimov A."/>
            <person name="Andronov E."/>
            <person name="Osledkin Y.S."/>
            <person name="Onishchuk O.P."/>
            <person name="Kurchak O.N."/>
            <person name="Shaposhnikov A.I."/>
            <person name="Willems A."/>
            <person name="Tikhonovich I.A."/>
        </authorList>
    </citation>
    <scope>NUCLEOTIDE SEQUENCE [LARGE SCALE GENOMIC DNA]</scope>
    <source>
        <strain evidence="9">V5/3M</strain>
    </source>
</reference>
<evidence type="ECO:0000256" key="2">
    <source>
        <dbReference type="ARBA" id="ARBA00022475"/>
    </source>
</evidence>
<evidence type="ECO:0000313" key="9">
    <source>
        <dbReference type="EMBL" id="ANY81757.1"/>
    </source>
</evidence>
<feature type="transmembrane region" description="Helical" evidence="8">
    <location>
        <begin position="46"/>
        <end position="66"/>
    </location>
</feature>
<dbReference type="GO" id="GO:0071555">
    <property type="term" value="P:cell wall organization"/>
    <property type="evidence" value="ECO:0007669"/>
    <property type="project" value="TreeGrafter"/>
</dbReference>
<keyword evidence="7" id="KW-0479">Metal-binding</keyword>
<evidence type="ECO:0000256" key="5">
    <source>
        <dbReference type="ARBA" id="ARBA00022989"/>
    </source>
</evidence>
<evidence type="ECO:0000256" key="1">
    <source>
        <dbReference type="ARBA" id="ARBA00004651"/>
    </source>
</evidence>
<feature type="transmembrane region" description="Helical" evidence="8">
    <location>
        <begin position="6"/>
        <end position="25"/>
    </location>
</feature>
<evidence type="ECO:0000256" key="3">
    <source>
        <dbReference type="ARBA" id="ARBA00022679"/>
    </source>
</evidence>
<proteinExistence type="predicted"/>
<feature type="transmembrane region" description="Helical" evidence="8">
    <location>
        <begin position="306"/>
        <end position="324"/>
    </location>
</feature>
<feature type="transmembrane region" description="Helical" evidence="8">
    <location>
        <begin position="155"/>
        <end position="173"/>
    </location>
</feature>
<feature type="binding site" evidence="7">
    <location>
        <position position="209"/>
    </location>
    <ligand>
        <name>Mg(2+)</name>
        <dbReference type="ChEBI" id="CHEBI:18420"/>
    </ligand>
</feature>
<protein>
    <submittedName>
        <fullName evidence="9">Glycosyl transferase</fullName>
    </submittedName>
</protein>
<keyword evidence="7" id="KW-0460">Magnesium</keyword>
<feature type="binding site" evidence="7">
    <location>
        <position position="148"/>
    </location>
    <ligand>
        <name>Mg(2+)</name>
        <dbReference type="ChEBI" id="CHEBI:18420"/>
    </ligand>
</feature>
<keyword evidence="3 9" id="KW-0808">Transferase</keyword>